<keyword evidence="1" id="KW-0645">Protease</keyword>
<dbReference type="Gene3D" id="3.40.1620.60">
    <property type="match status" value="1"/>
</dbReference>
<name>A0ABY7EWQ8_MYAAR</name>
<keyword evidence="2 8" id="KW-0479">Metal-binding</keyword>
<feature type="binding site" evidence="8">
    <location>
        <position position="274"/>
    </location>
    <ligand>
        <name>Zn(2+)</name>
        <dbReference type="ChEBI" id="CHEBI:29105"/>
        <note>catalytic</note>
    </ligand>
</feature>
<keyword evidence="6" id="KW-1015">Disulfide bond</keyword>
<feature type="binding site" evidence="8">
    <location>
        <position position="270"/>
    </location>
    <ligand>
        <name>Zn(2+)</name>
        <dbReference type="ChEBI" id="CHEBI:29105"/>
        <note>catalytic</note>
    </ligand>
</feature>
<feature type="non-terminal residue" evidence="11">
    <location>
        <position position="914"/>
    </location>
</feature>
<reference evidence="11" key="1">
    <citation type="submission" date="2022-11" db="EMBL/GenBank/DDBJ databases">
        <title>Centuries of genome instability and evolution in soft-shell clam transmissible cancer (bioRxiv).</title>
        <authorList>
            <person name="Hart S.F.M."/>
            <person name="Yonemitsu M.A."/>
            <person name="Giersch R.M."/>
            <person name="Beal B.F."/>
            <person name="Arriagada G."/>
            <person name="Davis B.W."/>
            <person name="Ostrander E.A."/>
            <person name="Goff S.P."/>
            <person name="Metzger M.J."/>
        </authorList>
    </citation>
    <scope>NUCLEOTIDE SEQUENCE</scope>
    <source>
        <strain evidence="11">MELC-2E11</strain>
        <tissue evidence="11">Siphon/mantle</tissue>
    </source>
</reference>
<sequence length="914" mass="100699">EGTFRLGNEEYRMSVMENNALNRVRRAVDPGALWRRAKTLATGATAFSKVYGIYKTESTPFTPTDFKEAEPILRGRVSAFGEEAKIVRDDVLPGDRIYNLEILAVLDYSLYNRFYKASKAGTESGKDNEAKVNLKKYFSHVFNGVDMLYKSIQEPDFSLSVAVSGFVIADTPEASVWTTPHSDLVAGGGRRELLVSTPLEELLRWSVNARNLPENDHIMLMTDYDLYSRDSGVKDTRTAGYARVGSVCHIDSVSVVEDHGGFQSINAAAHELGHGLDARHDGVANTCNPEDQYIMTAHGGFETEQTKNNPWRFSACSVRHFKNYIQRLEQSGTRNCLTDPAEVFDRAEFLEHVRLYPGQDYTPNEQCQDILGLDSFYGWGSDLGMFNTICTEMSCKLPGNSRSYRVYKAATGTSCGDKMWCFEGRCVFDERAPTKDPSCVFGDIQRRFGVDGNSCREHMLERPMRCYDNFYSARCCDTCERLNTGVTSCEYGDKALGCNPIGCRDPNYAATCCSTCGRAPFPVIRDLIPTTTSTTPPPTTTTTTTTARPTTTTRTTVTRRPTAARQTTSKVTQASLTTPPTTQSTITIRPTTAPSTSPTRVTPSTGAPIERTTVARATQPTTLAKPTTPKTAAADPSLVPSGNGGLCLRTDGRFLVFSCSSLLSMWGPDVCDNSLLARSCCEKCPAAGQGACLDKPSCTVRYARECYIEGARNDCCRTCQQFQTDIPSCEYGDRIRNCEFYVARLGATEICNNYRHYCCGTCALLFSQSQSNPVGRIEGGPQDAANSTKDVSADAHTVENVGSSGKSRRKGKGRDKKGGKRKGPQKGTGKKNKGNKKDKKSGRSSSRSNLVLRQPGLLLAPPRSPIHTVVLRPAFRWRPRGWRTTASPRQRSDALSNLRVMFYECNKHAKNLLN</sequence>
<keyword evidence="12" id="KW-1185">Reference proteome</keyword>
<organism evidence="11 12">
    <name type="scientific">Mya arenaria</name>
    <name type="common">Soft-shell clam</name>
    <dbReference type="NCBI Taxonomy" id="6604"/>
    <lineage>
        <taxon>Eukaryota</taxon>
        <taxon>Metazoa</taxon>
        <taxon>Spiralia</taxon>
        <taxon>Lophotrochozoa</taxon>
        <taxon>Mollusca</taxon>
        <taxon>Bivalvia</taxon>
        <taxon>Autobranchia</taxon>
        <taxon>Heteroconchia</taxon>
        <taxon>Euheterodonta</taxon>
        <taxon>Imparidentia</taxon>
        <taxon>Neoheterodontei</taxon>
        <taxon>Myida</taxon>
        <taxon>Myoidea</taxon>
        <taxon>Myidae</taxon>
        <taxon>Mya</taxon>
    </lineage>
</organism>
<evidence type="ECO:0000256" key="7">
    <source>
        <dbReference type="ARBA" id="ARBA00023180"/>
    </source>
</evidence>
<protein>
    <submittedName>
        <fullName evidence="11">ADT1-like protein</fullName>
    </submittedName>
</protein>
<comment type="caution">
    <text evidence="8">Lacks conserved residue(s) required for the propagation of feature annotation.</text>
</comment>
<feature type="binding site" evidence="8">
    <location>
        <position position="280"/>
    </location>
    <ligand>
        <name>Zn(2+)</name>
        <dbReference type="ChEBI" id="CHEBI:29105"/>
        <note>catalytic</note>
    </ligand>
</feature>
<accession>A0ABY7EWQ8</accession>
<feature type="non-terminal residue" evidence="11">
    <location>
        <position position="1"/>
    </location>
</feature>
<dbReference type="InterPro" id="IPR001590">
    <property type="entry name" value="Peptidase_M12B"/>
</dbReference>
<evidence type="ECO:0000256" key="4">
    <source>
        <dbReference type="ARBA" id="ARBA00022833"/>
    </source>
</evidence>
<keyword evidence="5" id="KW-0482">Metalloprotease</keyword>
<evidence type="ECO:0000256" key="1">
    <source>
        <dbReference type="ARBA" id="ARBA00022670"/>
    </source>
</evidence>
<dbReference type="Proteomes" id="UP001164746">
    <property type="component" value="Chromosome 8"/>
</dbReference>
<dbReference type="InterPro" id="IPR024079">
    <property type="entry name" value="MetalloPept_cat_dom_sf"/>
</dbReference>
<evidence type="ECO:0000256" key="9">
    <source>
        <dbReference type="SAM" id="MobiDB-lite"/>
    </source>
</evidence>
<feature type="region of interest" description="Disordered" evidence="9">
    <location>
        <begin position="528"/>
        <end position="637"/>
    </location>
</feature>
<dbReference type="InterPro" id="IPR041645">
    <property type="entry name" value="ADAMTS_CR_2"/>
</dbReference>
<evidence type="ECO:0000313" key="12">
    <source>
        <dbReference type="Proteomes" id="UP001164746"/>
    </source>
</evidence>
<keyword evidence="3" id="KW-0378">Hydrolase</keyword>
<feature type="compositionally biased region" description="Basic residues" evidence="9">
    <location>
        <begin position="806"/>
        <end position="842"/>
    </location>
</feature>
<feature type="compositionally biased region" description="Low complexity" evidence="9">
    <location>
        <begin position="529"/>
        <end position="605"/>
    </location>
</feature>
<feature type="active site" evidence="8">
    <location>
        <position position="271"/>
    </location>
</feature>
<evidence type="ECO:0000256" key="2">
    <source>
        <dbReference type="ARBA" id="ARBA00022723"/>
    </source>
</evidence>
<dbReference type="Gene3D" id="3.40.390.10">
    <property type="entry name" value="Collagenase (Catalytic Domain)"/>
    <property type="match status" value="1"/>
</dbReference>
<evidence type="ECO:0000256" key="8">
    <source>
        <dbReference type="PROSITE-ProRule" id="PRU00276"/>
    </source>
</evidence>
<proteinExistence type="predicted"/>
<keyword evidence="4 8" id="KW-0862">Zinc</keyword>
<feature type="region of interest" description="Disordered" evidence="9">
    <location>
        <begin position="775"/>
        <end position="856"/>
    </location>
</feature>
<gene>
    <name evidence="11" type="ORF">MAR_027326</name>
</gene>
<evidence type="ECO:0000256" key="5">
    <source>
        <dbReference type="ARBA" id="ARBA00023049"/>
    </source>
</evidence>
<dbReference type="Pfam" id="PF01421">
    <property type="entry name" value="Reprolysin"/>
    <property type="match status" value="1"/>
</dbReference>
<dbReference type="SUPFAM" id="SSF55486">
    <property type="entry name" value="Metalloproteases ('zincins'), catalytic domain"/>
    <property type="match status" value="1"/>
</dbReference>
<dbReference type="EMBL" id="CP111019">
    <property type="protein sequence ID" value="WAR13146.1"/>
    <property type="molecule type" value="Genomic_DNA"/>
</dbReference>
<evidence type="ECO:0000259" key="10">
    <source>
        <dbReference type="PROSITE" id="PS50215"/>
    </source>
</evidence>
<feature type="compositionally biased region" description="Low complexity" evidence="9">
    <location>
        <begin position="617"/>
        <end position="634"/>
    </location>
</feature>
<keyword evidence="7" id="KW-0325">Glycoprotein</keyword>
<dbReference type="PROSITE" id="PS50215">
    <property type="entry name" value="ADAM_MEPRO"/>
    <property type="match status" value="1"/>
</dbReference>
<dbReference type="Pfam" id="PF17771">
    <property type="entry name" value="ADAMTS_CR_2"/>
    <property type="match status" value="1"/>
</dbReference>
<evidence type="ECO:0000313" key="11">
    <source>
        <dbReference type="EMBL" id="WAR13146.1"/>
    </source>
</evidence>
<evidence type="ECO:0000256" key="3">
    <source>
        <dbReference type="ARBA" id="ARBA00022801"/>
    </source>
</evidence>
<feature type="domain" description="Peptidase M12B" evidence="10">
    <location>
        <begin position="98"/>
        <end position="327"/>
    </location>
</feature>
<evidence type="ECO:0000256" key="6">
    <source>
        <dbReference type="ARBA" id="ARBA00023157"/>
    </source>
</evidence>